<dbReference type="Pfam" id="PF07690">
    <property type="entry name" value="MFS_1"/>
    <property type="match status" value="1"/>
</dbReference>
<dbReference type="GO" id="GO:0043195">
    <property type="term" value="C:terminal bouton"/>
    <property type="evidence" value="ECO:0007669"/>
    <property type="project" value="TreeGrafter"/>
</dbReference>
<organism evidence="8 10">
    <name type="scientific">Didymodactylos carnosus</name>
    <dbReference type="NCBI Taxonomy" id="1234261"/>
    <lineage>
        <taxon>Eukaryota</taxon>
        <taxon>Metazoa</taxon>
        <taxon>Spiralia</taxon>
        <taxon>Gnathifera</taxon>
        <taxon>Rotifera</taxon>
        <taxon>Eurotatoria</taxon>
        <taxon>Bdelloidea</taxon>
        <taxon>Philodinida</taxon>
        <taxon>Philodinidae</taxon>
        <taxon>Didymodactylos</taxon>
    </lineage>
</organism>
<evidence type="ECO:0000256" key="2">
    <source>
        <dbReference type="ARBA" id="ARBA00022448"/>
    </source>
</evidence>
<comment type="subcellular location">
    <subcellularLocation>
        <location evidence="1">Membrane</location>
        <topology evidence="1">Multi-pass membrane protein</topology>
    </subcellularLocation>
</comment>
<accession>A0A815BM79</accession>
<proteinExistence type="predicted"/>
<evidence type="ECO:0000313" key="8">
    <source>
        <dbReference type="EMBL" id="CAF1275483.1"/>
    </source>
</evidence>
<keyword evidence="3 6" id="KW-0812">Transmembrane</keyword>
<dbReference type="GO" id="GO:0015842">
    <property type="term" value="P:aminergic neurotransmitter loading into synaptic vesicle"/>
    <property type="evidence" value="ECO:0007669"/>
    <property type="project" value="TreeGrafter"/>
</dbReference>
<dbReference type="Gene3D" id="1.20.1250.20">
    <property type="entry name" value="MFS general substrate transporter like domains"/>
    <property type="match status" value="1"/>
</dbReference>
<evidence type="ECO:0000259" key="7">
    <source>
        <dbReference type="PROSITE" id="PS50850"/>
    </source>
</evidence>
<keyword evidence="10" id="KW-1185">Reference proteome</keyword>
<evidence type="ECO:0000256" key="6">
    <source>
        <dbReference type="SAM" id="Phobius"/>
    </source>
</evidence>
<dbReference type="AlphaFoldDB" id="A0A815BM79"/>
<dbReference type="EMBL" id="CAJNOQ010011380">
    <property type="protein sequence ID" value="CAF1275483.1"/>
    <property type="molecule type" value="Genomic_DNA"/>
</dbReference>
<evidence type="ECO:0000313" key="9">
    <source>
        <dbReference type="EMBL" id="CAF4066453.1"/>
    </source>
</evidence>
<dbReference type="SUPFAM" id="SSF103473">
    <property type="entry name" value="MFS general substrate transporter"/>
    <property type="match status" value="1"/>
</dbReference>
<dbReference type="EMBL" id="CAJOBC010025290">
    <property type="protein sequence ID" value="CAF4066453.1"/>
    <property type="molecule type" value="Genomic_DNA"/>
</dbReference>
<dbReference type="OrthoDB" id="5086884at2759"/>
<dbReference type="PANTHER" id="PTHR23506:SF4">
    <property type="entry name" value="PORTABELLA"/>
    <property type="match status" value="1"/>
</dbReference>
<evidence type="ECO:0000256" key="4">
    <source>
        <dbReference type="ARBA" id="ARBA00022989"/>
    </source>
</evidence>
<evidence type="ECO:0000313" key="10">
    <source>
        <dbReference type="Proteomes" id="UP000663829"/>
    </source>
</evidence>
<feature type="transmembrane region" description="Helical" evidence="6">
    <location>
        <begin position="203"/>
        <end position="221"/>
    </location>
</feature>
<protein>
    <recommendedName>
        <fullName evidence="7">Major facilitator superfamily (MFS) profile domain-containing protein</fullName>
    </recommendedName>
</protein>
<keyword evidence="4 6" id="KW-1133">Transmembrane helix</keyword>
<dbReference type="InterPro" id="IPR050930">
    <property type="entry name" value="MFS_Vesicular_Transporter"/>
</dbReference>
<feature type="transmembrane region" description="Helical" evidence="6">
    <location>
        <begin position="174"/>
        <end position="191"/>
    </location>
</feature>
<dbReference type="GO" id="GO:0005335">
    <property type="term" value="F:serotonin:sodium:chloride symporter activity"/>
    <property type="evidence" value="ECO:0007669"/>
    <property type="project" value="TreeGrafter"/>
</dbReference>
<keyword evidence="5 6" id="KW-0472">Membrane</keyword>
<dbReference type="Proteomes" id="UP000663829">
    <property type="component" value="Unassembled WGS sequence"/>
</dbReference>
<comment type="caution">
    <text evidence="8">The sequence shown here is derived from an EMBL/GenBank/DDBJ whole genome shotgun (WGS) entry which is preliminary data.</text>
</comment>
<dbReference type="InterPro" id="IPR036259">
    <property type="entry name" value="MFS_trans_sf"/>
</dbReference>
<reference evidence="8" key="1">
    <citation type="submission" date="2021-02" db="EMBL/GenBank/DDBJ databases">
        <authorList>
            <person name="Nowell W R."/>
        </authorList>
    </citation>
    <scope>NUCLEOTIDE SEQUENCE</scope>
</reference>
<gene>
    <name evidence="8" type="ORF">GPM918_LOCUS27295</name>
    <name evidence="9" type="ORF">SRO942_LOCUS27592</name>
</gene>
<dbReference type="PROSITE" id="PS50850">
    <property type="entry name" value="MFS"/>
    <property type="match status" value="1"/>
</dbReference>
<evidence type="ECO:0000256" key="3">
    <source>
        <dbReference type="ARBA" id="ARBA00022692"/>
    </source>
</evidence>
<dbReference type="InterPro" id="IPR020846">
    <property type="entry name" value="MFS_dom"/>
</dbReference>
<dbReference type="PANTHER" id="PTHR23506">
    <property type="entry name" value="GH10249P"/>
    <property type="match status" value="1"/>
</dbReference>
<keyword evidence="2" id="KW-0813">Transport</keyword>
<dbReference type="InterPro" id="IPR011701">
    <property type="entry name" value="MFS"/>
</dbReference>
<evidence type="ECO:0000256" key="1">
    <source>
        <dbReference type="ARBA" id="ARBA00004141"/>
    </source>
</evidence>
<dbReference type="Proteomes" id="UP000681722">
    <property type="component" value="Unassembled WGS sequence"/>
</dbReference>
<feature type="domain" description="Major facilitator superfamily (MFS) profile" evidence="7">
    <location>
        <begin position="22"/>
        <end position="233"/>
    </location>
</feature>
<name>A0A815BM79_9BILA</name>
<sequence>MLPLLTESAIQRDLFSDNILLTMIVPLIAEYLYHLEHKTNSPFEFLVKKCTSFNDKQHRHEYYERYSQVLRKFLFSINCSHSIDWIRNAQDIESARKPEALVKENGRVGFLLASKPIAELLANGFVGPITNRQGFRGLNIAYQCFVASLCSLSQIVLAFAFVRTYMSMFLARSVQGIGSACTTLAGLGILAQKYPDNKERGKIMSIAVVGIGFGAVGKSIYRNMELPHLILVL</sequence>
<evidence type="ECO:0000256" key="5">
    <source>
        <dbReference type="ARBA" id="ARBA00023136"/>
    </source>
</evidence>
<dbReference type="GO" id="GO:0030672">
    <property type="term" value="C:synaptic vesicle membrane"/>
    <property type="evidence" value="ECO:0007669"/>
    <property type="project" value="TreeGrafter"/>
</dbReference>
<feature type="transmembrane region" description="Helical" evidence="6">
    <location>
        <begin position="140"/>
        <end position="162"/>
    </location>
</feature>